<feature type="transmembrane region" description="Helical" evidence="1">
    <location>
        <begin position="70"/>
        <end position="88"/>
    </location>
</feature>
<dbReference type="AlphaFoldDB" id="A0A848NCC7"/>
<sequence>MIPLLLVYLLVNYQILTSKHQNNKILIVINIFILLIMVTTKYSSLFIIVSILPFCLYLFVKKNKEKAKDYLIIFFSGFMLAIMYLLLNKLNTGELMGVRLAPDFGGKFNLRLSLSFILFNLNPFFHGKQSNLLGFITFGWQIAYIISILLTIILFYLIKKSLLTGYNHEMVVFCLISSLIVLGLTIYSYLTTRIDLLDFRLLLPFYFFFFSSVIFSIQSYKAPRNVILIIILSLSIIINFFSIITSHYSLNP</sequence>
<keyword evidence="1" id="KW-0472">Membrane</keyword>
<organism evidence="2 3">
    <name type="scientific">Chryseobacterium aquaticum</name>
    <dbReference type="NCBI Taxonomy" id="452084"/>
    <lineage>
        <taxon>Bacteria</taxon>
        <taxon>Pseudomonadati</taxon>
        <taxon>Bacteroidota</taxon>
        <taxon>Flavobacteriia</taxon>
        <taxon>Flavobacteriales</taxon>
        <taxon>Weeksellaceae</taxon>
        <taxon>Chryseobacterium group</taxon>
        <taxon>Chryseobacterium</taxon>
    </lineage>
</organism>
<accession>A0A848NCC7</accession>
<evidence type="ECO:0000256" key="1">
    <source>
        <dbReference type="SAM" id="Phobius"/>
    </source>
</evidence>
<name>A0A848NCC7_9FLAO</name>
<keyword evidence="1" id="KW-0812">Transmembrane</keyword>
<feature type="transmembrane region" description="Helical" evidence="1">
    <location>
        <begin position="27"/>
        <end position="58"/>
    </location>
</feature>
<comment type="caution">
    <text evidence="2">The sequence shown here is derived from an EMBL/GenBank/DDBJ whole genome shotgun (WGS) entry which is preliminary data.</text>
</comment>
<proteinExistence type="predicted"/>
<feature type="transmembrane region" description="Helical" evidence="1">
    <location>
        <begin position="170"/>
        <end position="190"/>
    </location>
</feature>
<feature type="transmembrane region" description="Helical" evidence="1">
    <location>
        <begin position="132"/>
        <end position="158"/>
    </location>
</feature>
<protein>
    <recommendedName>
        <fullName evidence="4">Glycosyltransferase RgtA/B/C/D-like domain-containing protein</fullName>
    </recommendedName>
</protein>
<dbReference type="EMBL" id="JABCJF010000006">
    <property type="protein sequence ID" value="NMR35133.1"/>
    <property type="molecule type" value="Genomic_DNA"/>
</dbReference>
<dbReference type="Proteomes" id="UP000548067">
    <property type="component" value="Unassembled WGS sequence"/>
</dbReference>
<evidence type="ECO:0008006" key="4">
    <source>
        <dbReference type="Google" id="ProtNLM"/>
    </source>
</evidence>
<keyword evidence="1" id="KW-1133">Transmembrane helix</keyword>
<feature type="transmembrane region" description="Helical" evidence="1">
    <location>
        <begin position="226"/>
        <end position="250"/>
    </location>
</feature>
<evidence type="ECO:0000313" key="2">
    <source>
        <dbReference type="EMBL" id="NMR35133.1"/>
    </source>
</evidence>
<feature type="transmembrane region" description="Helical" evidence="1">
    <location>
        <begin position="202"/>
        <end position="220"/>
    </location>
</feature>
<reference evidence="2 3" key="1">
    <citation type="submission" date="2020-04" db="EMBL/GenBank/DDBJ databases">
        <title>Genome analysis and antimicrobial resistance characteristics of Chryseobacterium aquaticum isolated from farmed salmonids.</title>
        <authorList>
            <person name="Saticioglu I.B."/>
            <person name="Duman M."/>
            <person name="Altun S."/>
        </authorList>
    </citation>
    <scope>NUCLEOTIDE SEQUENCE [LARGE SCALE GENOMIC DNA]</scope>
    <source>
        <strain evidence="2 3">C-174</strain>
    </source>
</reference>
<evidence type="ECO:0000313" key="3">
    <source>
        <dbReference type="Proteomes" id="UP000548067"/>
    </source>
</evidence>
<gene>
    <name evidence="2" type="ORF">HIO71_13135</name>
</gene>